<evidence type="ECO:0000256" key="1">
    <source>
        <dbReference type="ARBA" id="ARBA00022801"/>
    </source>
</evidence>
<dbReference type="SUPFAM" id="SSF52499">
    <property type="entry name" value="Isochorismatase-like hydrolases"/>
    <property type="match status" value="1"/>
</dbReference>
<evidence type="ECO:0000259" key="2">
    <source>
        <dbReference type="Pfam" id="PF00857"/>
    </source>
</evidence>
<evidence type="ECO:0000313" key="4">
    <source>
        <dbReference type="Proteomes" id="UP000509367"/>
    </source>
</evidence>
<dbReference type="InterPro" id="IPR050272">
    <property type="entry name" value="Isochorismatase-like_hydrls"/>
</dbReference>
<dbReference type="CDD" id="cd00431">
    <property type="entry name" value="cysteine_hydrolases"/>
    <property type="match status" value="1"/>
</dbReference>
<dbReference type="KEGG" id="orm:HTY61_11985"/>
<dbReference type="Proteomes" id="UP000509367">
    <property type="component" value="Chromosome"/>
</dbReference>
<dbReference type="Pfam" id="PF00857">
    <property type="entry name" value="Isochorismatase"/>
    <property type="match status" value="1"/>
</dbReference>
<keyword evidence="4" id="KW-1185">Reference proteome</keyword>
<dbReference type="GO" id="GO:0016787">
    <property type="term" value="F:hydrolase activity"/>
    <property type="evidence" value="ECO:0007669"/>
    <property type="project" value="UniProtKB-KW"/>
</dbReference>
<dbReference type="Gene3D" id="3.40.50.850">
    <property type="entry name" value="Isochorismatase-like"/>
    <property type="match status" value="1"/>
</dbReference>
<organism evidence="3 4">
    <name type="scientific">Oricola thermophila</name>
    <dbReference type="NCBI Taxonomy" id="2742145"/>
    <lineage>
        <taxon>Bacteria</taxon>
        <taxon>Pseudomonadati</taxon>
        <taxon>Pseudomonadota</taxon>
        <taxon>Alphaproteobacteria</taxon>
        <taxon>Hyphomicrobiales</taxon>
        <taxon>Ahrensiaceae</taxon>
        <taxon>Oricola</taxon>
    </lineage>
</organism>
<dbReference type="PANTHER" id="PTHR43540">
    <property type="entry name" value="PEROXYUREIDOACRYLATE/UREIDOACRYLATE AMIDOHYDROLASE-RELATED"/>
    <property type="match status" value="1"/>
</dbReference>
<gene>
    <name evidence="3" type="ORF">HTY61_11985</name>
</gene>
<protein>
    <submittedName>
        <fullName evidence="3">Cysteine hydrolase</fullName>
    </submittedName>
</protein>
<feature type="domain" description="Isochorismatase-like" evidence="2">
    <location>
        <begin position="9"/>
        <end position="194"/>
    </location>
</feature>
<keyword evidence="1 3" id="KW-0378">Hydrolase</keyword>
<sequence>MIELTKKDTALIVVDMQRGFFSSDDTVSRSGLDVTALRAAIPGSVRLVKLARAANVPVIFTRYVYSAGMADFGVIRNEMDQKRRDMNSLGYDMAEIELIDELEVRPDEVVIDKSRPSAFYGTRLEPVLTASGIRNVVICGVTTNICVEGTARDAGQRDYGTFVVRDAVAEFTKERNDHALNTIDWFFGVTVDIADVERAWAA</sequence>
<dbReference type="RefSeq" id="WP_175277015.1">
    <property type="nucleotide sequence ID" value="NZ_CP054836.1"/>
</dbReference>
<reference evidence="3 4" key="1">
    <citation type="submission" date="2020-06" db="EMBL/GenBank/DDBJ databases">
        <title>Oricola thermophila sp. nov. isolated from a tidal sediments.</title>
        <authorList>
            <person name="Kwon K.K."/>
            <person name="Yang S.-H."/>
            <person name="Park M.-J."/>
        </authorList>
    </citation>
    <scope>NUCLEOTIDE SEQUENCE [LARGE SCALE GENOMIC DNA]</scope>
    <source>
        <strain evidence="3 4">MEBiC13590</strain>
    </source>
</reference>
<proteinExistence type="predicted"/>
<dbReference type="InterPro" id="IPR036380">
    <property type="entry name" value="Isochorismatase-like_sf"/>
</dbReference>
<name>A0A6N1VF06_9HYPH</name>
<dbReference type="PANTHER" id="PTHR43540:SF6">
    <property type="entry name" value="ISOCHORISMATASE-LIKE DOMAIN-CONTAINING PROTEIN"/>
    <property type="match status" value="1"/>
</dbReference>
<dbReference type="EMBL" id="CP054836">
    <property type="protein sequence ID" value="QKV19123.1"/>
    <property type="molecule type" value="Genomic_DNA"/>
</dbReference>
<dbReference type="AlphaFoldDB" id="A0A6N1VF06"/>
<dbReference type="InterPro" id="IPR000868">
    <property type="entry name" value="Isochorismatase-like_dom"/>
</dbReference>
<accession>A0A6N1VF06</accession>
<evidence type="ECO:0000313" key="3">
    <source>
        <dbReference type="EMBL" id="QKV19123.1"/>
    </source>
</evidence>